<gene>
    <name evidence="8" type="ORF">PFL1_06553</name>
</gene>
<dbReference type="PANTHER" id="PTHR44313">
    <property type="entry name" value="DNAJ HOMOLOG SUBFAMILY C MEMBER 17"/>
    <property type="match status" value="1"/>
</dbReference>
<keyword evidence="4" id="KW-0143">Chaperone</keyword>
<dbReference type="EMBL" id="KE361649">
    <property type="protein sequence ID" value="EPQ25879.1"/>
    <property type="molecule type" value="Genomic_DNA"/>
</dbReference>
<dbReference type="GO" id="GO:0005737">
    <property type="term" value="C:cytoplasm"/>
    <property type="evidence" value="ECO:0007669"/>
    <property type="project" value="UniProtKB-SubCell"/>
</dbReference>
<dbReference type="PRINTS" id="PR00625">
    <property type="entry name" value="JDOMAIN"/>
</dbReference>
<reference evidence="8 9" key="1">
    <citation type="journal article" date="2013" name="Plant Cell">
        <title>The transition from a phytopathogenic smut ancestor to an anamorphic biocontrol agent deciphered by comparative whole-genome analysis.</title>
        <authorList>
            <person name="Lefebvre F."/>
            <person name="Joly D.L."/>
            <person name="Labbe C."/>
            <person name="Teichmann B."/>
            <person name="Linning R."/>
            <person name="Belzile F."/>
            <person name="Bakkeren G."/>
            <person name="Belanger R.R."/>
        </authorList>
    </citation>
    <scope>NUCLEOTIDE SEQUENCE [LARGE SCALE GENOMIC DNA]</scope>
    <source>
        <strain evidence="8 9">PF-1</strain>
    </source>
</reference>
<dbReference type="Proteomes" id="UP000053664">
    <property type="component" value="Unassembled WGS sequence"/>
</dbReference>
<dbReference type="SUPFAM" id="SSF46565">
    <property type="entry name" value="Chaperone J-domain"/>
    <property type="match status" value="1"/>
</dbReference>
<dbReference type="PANTHER" id="PTHR44313:SF1">
    <property type="entry name" value="DNAJ HOMOLOG SUBFAMILY C MEMBER 17"/>
    <property type="match status" value="1"/>
</dbReference>
<evidence type="ECO:0000256" key="5">
    <source>
        <dbReference type="ARBA" id="ARBA00023242"/>
    </source>
</evidence>
<comment type="subcellular location">
    <subcellularLocation>
        <location evidence="2">Cytoplasm</location>
    </subcellularLocation>
    <subcellularLocation>
        <location evidence="1">Nucleus</location>
    </subcellularLocation>
</comment>
<feature type="compositionally biased region" description="Low complexity" evidence="6">
    <location>
        <begin position="144"/>
        <end position="155"/>
    </location>
</feature>
<dbReference type="GO" id="GO:0000390">
    <property type="term" value="P:spliceosomal complex disassembly"/>
    <property type="evidence" value="ECO:0007669"/>
    <property type="project" value="TreeGrafter"/>
</dbReference>
<proteinExistence type="predicted"/>
<dbReference type="AlphaFoldDB" id="A0A061H1A0"/>
<name>A0A061H1A0_9BASI</name>
<dbReference type="SMART" id="SM00271">
    <property type="entry name" value="DnaJ"/>
    <property type="match status" value="1"/>
</dbReference>
<dbReference type="Pfam" id="PF00226">
    <property type="entry name" value="DnaJ"/>
    <property type="match status" value="1"/>
</dbReference>
<evidence type="ECO:0000256" key="1">
    <source>
        <dbReference type="ARBA" id="ARBA00004123"/>
    </source>
</evidence>
<dbReference type="GeneID" id="19320626"/>
<keyword evidence="5" id="KW-0539">Nucleus</keyword>
<feature type="compositionally biased region" description="Low complexity" evidence="6">
    <location>
        <begin position="164"/>
        <end position="180"/>
    </location>
</feature>
<dbReference type="CDD" id="cd06257">
    <property type="entry name" value="DnaJ"/>
    <property type="match status" value="1"/>
</dbReference>
<dbReference type="KEGG" id="pfp:PFL1_06553"/>
<dbReference type="HOGENOM" id="CLU_045732_0_1_1"/>
<feature type="compositionally biased region" description="Basic and acidic residues" evidence="6">
    <location>
        <begin position="72"/>
        <end position="142"/>
    </location>
</feature>
<feature type="domain" description="J" evidence="7">
    <location>
        <begin position="9"/>
        <end position="91"/>
    </location>
</feature>
<evidence type="ECO:0000313" key="8">
    <source>
        <dbReference type="EMBL" id="EPQ25879.1"/>
    </source>
</evidence>
<evidence type="ECO:0000256" key="6">
    <source>
        <dbReference type="SAM" id="MobiDB-lite"/>
    </source>
</evidence>
<evidence type="ECO:0000256" key="2">
    <source>
        <dbReference type="ARBA" id="ARBA00004496"/>
    </source>
</evidence>
<keyword evidence="3" id="KW-0963">Cytoplasm</keyword>
<dbReference type="RefSeq" id="XP_007882287.1">
    <property type="nucleotide sequence ID" value="XM_007884096.1"/>
</dbReference>
<evidence type="ECO:0000256" key="3">
    <source>
        <dbReference type="ARBA" id="ARBA00022490"/>
    </source>
</evidence>
<dbReference type="GO" id="GO:0005681">
    <property type="term" value="C:spliceosomal complex"/>
    <property type="evidence" value="ECO:0007669"/>
    <property type="project" value="TreeGrafter"/>
</dbReference>
<dbReference type="Gene3D" id="1.10.287.110">
    <property type="entry name" value="DnaJ domain"/>
    <property type="match status" value="1"/>
</dbReference>
<sequence>MTDDNTLTDSFSVLELASTATEADIKRAYRKLSLKLHPDKVAKDVDPALAAARFHQLNLAYETLMDPAARAKASEKSKHDAEKRARQEKYQGKRKQMADELERDEREANKRKQMERQREREKIDELEQLKEQGMRLKEERRKAAAAAQKPATASDPAPPPQRSAPPTSSAFESTTSSSSTPSPPPLGPLDLTTLLRFPTTHYNYFAGHEPGIDDSASSSTIDVAALLPPADPLATPLAGALADAFGPLTDLRFQLPDPAKASKKKSKRSRSELTAFASFASFDDAWAAVKLGGQLACPGEVLADVWIGWAAVATMAKGSAAPTDGDVDGVPLRVRWHEHHGIDDPRDLRRKAHQPPPPPSPPSRTDASAATDRPTDPGAVPAFRFKSTAMPSFSSFGAGASGKAKVKTAADAGYVIDVDYENATLQRLRDAERKRLEDEILRAENADNHP</sequence>
<feature type="region of interest" description="Disordered" evidence="6">
    <location>
        <begin position="340"/>
        <end position="380"/>
    </location>
</feature>
<dbReference type="OrthoDB" id="376357at2759"/>
<accession>A0A061H1A0</accession>
<evidence type="ECO:0000313" key="9">
    <source>
        <dbReference type="Proteomes" id="UP000053664"/>
    </source>
</evidence>
<evidence type="ECO:0000256" key="4">
    <source>
        <dbReference type="ARBA" id="ARBA00023186"/>
    </source>
</evidence>
<evidence type="ECO:0000259" key="7">
    <source>
        <dbReference type="PROSITE" id="PS50076"/>
    </source>
</evidence>
<protein>
    <recommendedName>
        <fullName evidence="7">J domain-containing protein</fullName>
    </recommendedName>
</protein>
<organism evidence="8 9">
    <name type="scientific">Pseudozyma flocculosa PF-1</name>
    <dbReference type="NCBI Taxonomy" id="1277687"/>
    <lineage>
        <taxon>Eukaryota</taxon>
        <taxon>Fungi</taxon>
        <taxon>Dikarya</taxon>
        <taxon>Basidiomycota</taxon>
        <taxon>Ustilaginomycotina</taxon>
        <taxon>Ustilaginomycetes</taxon>
        <taxon>Ustilaginales</taxon>
        <taxon>Ustilaginaceae</taxon>
        <taxon>Pseudozyma</taxon>
    </lineage>
</organism>
<feature type="region of interest" description="Disordered" evidence="6">
    <location>
        <begin position="70"/>
        <end position="192"/>
    </location>
</feature>
<dbReference type="eggNOG" id="KOG0691">
    <property type="taxonomic scope" value="Eukaryota"/>
</dbReference>
<dbReference type="InterPro" id="IPR001623">
    <property type="entry name" value="DnaJ_domain"/>
</dbReference>
<dbReference type="InterPro" id="IPR052094">
    <property type="entry name" value="Pre-mRNA-splicing_ERAD"/>
</dbReference>
<dbReference type="PROSITE" id="PS50076">
    <property type="entry name" value="DNAJ_2"/>
    <property type="match status" value="1"/>
</dbReference>
<dbReference type="InterPro" id="IPR036869">
    <property type="entry name" value="J_dom_sf"/>
</dbReference>